<reference evidence="1" key="1">
    <citation type="journal article" date="2020" name="Stud. Mycol.">
        <title>101 Dothideomycetes genomes: a test case for predicting lifestyles and emergence of pathogens.</title>
        <authorList>
            <person name="Haridas S."/>
            <person name="Albert R."/>
            <person name="Binder M."/>
            <person name="Bloem J."/>
            <person name="Labutti K."/>
            <person name="Salamov A."/>
            <person name="Andreopoulos B."/>
            <person name="Baker S."/>
            <person name="Barry K."/>
            <person name="Bills G."/>
            <person name="Bluhm B."/>
            <person name="Cannon C."/>
            <person name="Castanera R."/>
            <person name="Culley D."/>
            <person name="Daum C."/>
            <person name="Ezra D."/>
            <person name="Gonzalez J."/>
            <person name="Henrissat B."/>
            <person name="Kuo A."/>
            <person name="Liang C."/>
            <person name="Lipzen A."/>
            <person name="Lutzoni F."/>
            <person name="Magnuson J."/>
            <person name="Mondo S."/>
            <person name="Nolan M."/>
            <person name="Ohm R."/>
            <person name="Pangilinan J."/>
            <person name="Park H.-J."/>
            <person name="Ramirez L."/>
            <person name="Alfaro M."/>
            <person name="Sun H."/>
            <person name="Tritt A."/>
            <person name="Yoshinaga Y."/>
            <person name="Zwiers L.-H."/>
            <person name="Turgeon B."/>
            <person name="Goodwin S."/>
            <person name="Spatafora J."/>
            <person name="Crous P."/>
            <person name="Grigoriev I."/>
        </authorList>
    </citation>
    <scope>NUCLEOTIDE SEQUENCE</scope>
    <source>
        <strain evidence="1">ATCC 200398</strain>
    </source>
</reference>
<evidence type="ECO:0000313" key="1">
    <source>
        <dbReference type="EMBL" id="KAF2468130.1"/>
    </source>
</evidence>
<evidence type="ECO:0000313" key="2">
    <source>
        <dbReference type="Proteomes" id="UP000799755"/>
    </source>
</evidence>
<gene>
    <name evidence="1" type="ORF">BDR25DRAFT_290734</name>
</gene>
<sequence length="398" mass="44095">MDEILVHISAPATRQDDDLYRSLIDAYFDFEPCELVGCGRHERGDDPGGLVNPPLTTSDESYGSLPSHMSSGRDSKGSNQRHQFSFNPNEDSILPRSRLEQLERLHAKWKRQNDPGLSAISAPPSPTGIPTSRNKSSSFIEDSQLAAHAIESQIYDGGSITSEDTSEDETHSSFPVKTVTSLRPSLPKSPTTLFGRDRDPAHPSLKTASLDLPTTSRVESDNNAHASIGGTLDGTAPTRCLEFRTLPFEAFPPAPKVSVECPVSLPSQVTKYLEAIKQQNPRRFKPSKTLRPVDNDERGYWLVECVSWPLKIQYDFWSSLCDHVRSGRFGWGVTLHRELPGATSKVQQMPVGLGQARLYCWGEVVEHMWLYLWLCSKGMVSGSGSRWLDAEDTVVIVG</sequence>
<keyword evidence="2" id="KW-1185">Reference proteome</keyword>
<proteinExistence type="predicted"/>
<comment type="caution">
    <text evidence="1">The sequence shown here is derived from an EMBL/GenBank/DDBJ whole genome shotgun (WGS) entry which is preliminary data.</text>
</comment>
<dbReference type="EMBL" id="MU003517">
    <property type="protein sequence ID" value="KAF2468130.1"/>
    <property type="molecule type" value="Genomic_DNA"/>
</dbReference>
<accession>A0ACB6QNM0</accession>
<dbReference type="Proteomes" id="UP000799755">
    <property type="component" value="Unassembled WGS sequence"/>
</dbReference>
<protein>
    <submittedName>
        <fullName evidence="1">Uncharacterized protein</fullName>
    </submittedName>
</protein>
<organism evidence="1 2">
    <name type="scientific">Lindgomyces ingoldianus</name>
    <dbReference type="NCBI Taxonomy" id="673940"/>
    <lineage>
        <taxon>Eukaryota</taxon>
        <taxon>Fungi</taxon>
        <taxon>Dikarya</taxon>
        <taxon>Ascomycota</taxon>
        <taxon>Pezizomycotina</taxon>
        <taxon>Dothideomycetes</taxon>
        <taxon>Pleosporomycetidae</taxon>
        <taxon>Pleosporales</taxon>
        <taxon>Lindgomycetaceae</taxon>
        <taxon>Lindgomyces</taxon>
    </lineage>
</organism>
<name>A0ACB6QNM0_9PLEO</name>